<keyword evidence="7" id="KW-0449">Lipoprotein</keyword>
<keyword evidence="8 10" id="KW-0012">Acyltransferase</keyword>
<dbReference type="GO" id="GO:0019706">
    <property type="term" value="F:protein-cysteine S-palmitoyltransferase activity"/>
    <property type="evidence" value="ECO:0007669"/>
    <property type="project" value="UniProtKB-EC"/>
</dbReference>
<evidence type="ECO:0000259" key="11">
    <source>
        <dbReference type="Pfam" id="PF01529"/>
    </source>
</evidence>
<dbReference type="PROSITE" id="PS50216">
    <property type="entry name" value="DHHC"/>
    <property type="match status" value="1"/>
</dbReference>
<feature type="transmembrane region" description="Helical" evidence="10">
    <location>
        <begin position="223"/>
        <end position="242"/>
    </location>
</feature>
<evidence type="ECO:0000256" key="9">
    <source>
        <dbReference type="ARBA" id="ARBA00048048"/>
    </source>
</evidence>
<reference evidence="12" key="1">
    <citation type="submission" date="2022-06" db="EMBL/GenBank/DDBJ databases">
        <authorList>
            <consortium name="SYNGENTA / RWTH Aachen University"/>
        </authorList>
    </citation>
    <scope>NUCLEOTIDE SEQUENCE</scope>
</reference>
<sequence>MVEMSNINVNENKRIIEKSSAITSKQNPRGDYTINGQVASSSNIETEISSSYYTSNSFVASYSSLSPHTKKGPEVEIAVDSCDCQRNNASKTTTNPHSTNRLSTPKILKGKSLHKKEIESKDPQHYGRALFRISKTDLRSVRVVKSEKNDSLGTNKVLKRNYQIHKGKNRFFLWGRLISVKDSILPWLLATVLEIALPAAFLITNSQWLLNQNIFMALNKIFFGLYIYIILIMLSSMLLTAFSDPGIIPRNLDLDPDLEEIKGEAAELSTDSEQPIYRAKPMWINMGDKMVSVKWCQTCQTYRVPKTSHCKVCDNCVDFSDHHCVFVNNCIGRRNYFSFWVFLFSMILIILMTIGICLTRIALIHRNKKEDEEKLSLIGCYLIMFISGIFGTPVIALWIFHVKLNLRNLTTIENLRPVQFYNFDGSKIISKNQVNLLQKGSNYQNPEDKSFRNNNNQHVFEKRILDYCRASRANINSNQDIENYIDGNGNDINNLQPDSNRDNNNCKKSIPLINLFNTLCRPGLVFDYVEFDKCITEDKRIIL</sequence>
<keyword evidence="4 10" id="KW-1133">Transmembrane helix</keyword>
<comment type="subcellular location">
    <subcellularLocation>
        <location evidence="1">Membrane</location>
        <topology evidence="1">Multi-pass membrane protein</topology>
    </subcellularLocation>
</comment>
<evidence type="ECO:0000256" key="3">
    <source>
        <dbReference type="ARBA" id="ARBA00022692"/>
    </source>
</evidence>
<dbReference type="GO" id="GO:0016020">
    <property type="term" value="C:membrane"/>
    <property type="evidence" value="ECO:0007669"/>
    <property type="project" value="UniProtKB-SubCell"/>
</dbReference>
<dbReference type="EC" id="2.3.1.225" evidence="10"/>
<evidence type="ECO:0000256" key="5">
    <source>
        <dbReference type="ARBA" id="ARBA00023136"/>
    </source>
</evidence>
<protein>
    <recommendedName>
        <fullName evidence="10">Palmitoyltransferase</fullName>
        <ecNumber evidence="10">2.3.1.225</ecNumber>
    </recommendedName>
</protein>
<dbReference type="InterPro" id="IPR039859">
    <property type="entry name" value="PFA4/ZDH16/20/ERF2-like"/>
</dbReference>
<evidence type="ECO:0000313" key="13">
    <source>
        <dbReference type="Proteomes" id="UP001153365"/>
    </source>
</evidence>
<accession>A0AAV0BG07</accession>
<dbReference type="GO" id="GO:0006612">
    <property type="term" value="P:protein targeting to membrane"/>
    <property type="evidence" value="ECO:0007669"/>
    <property type="project" value="TreeGrafter"/>
</dbReference>
<dbReference type="GO" id="GO:0005794">
    <property type="term" value="C:Golgi apparatus"/>
    <property type="evidence" value="ECO:0007669"/>
    <property type="project" value="TreeGrafter"/>
</dbReference>
<gene>
    <name evidence="12" type="ORF">PPACK8108_LOCUS19836</name>
</gene>
<feature type="transmembrane region" description="Helical" evidence="10">
    <location>
        <begin position="339"/>
        <end position="363"/>
    </location>
</feature>
<organism evidence="12 13">
    <name type="scientific">Phakopsora pachyrhizi</name>
    <name type="common">Asian soybean rust disease fungus</name>
    <dbReference type="NCBI Taxonomy" id="170000"/>
    <lineage>
        <taxon>Eukaryota</taxon>
        <taxon>Fungi</taxon>
        <taxon>Dikarya</taxon>
        <taxon>Basidiomycota</taxon>
        <taxon>Pucciniomycotina</taxon>
        <taxon>Pucciniomycetes</taxon>
        <taxon>Pucciniales</taxon>
        <taxon>Phakopsoraceae</taxon>
        <taxon>Phakopsora</taxon>
    </lineage>
</organism>
<dbReference type="PANTHER" id="PTHR22883">
    <property type="entry name" value="ZINC FINGER DHHC DOMAIN CONTAINING PROTEIN"/>
    <property type="match status" value="1"/>
</dbReference>
<evidence type="ECO:0000256" key="6">
    <source>
        <dbReference type="ARBA" id="ARBA00023139"/>
    </source>
</evidence>
<keyword evidence="3 10" id="KW-0812">Transmembrane</keyword>
<name>A0AAV0BG07_PHAPC</name>
<evidence type="ECO:0000256" key="10">
    <source>
        <dbReference type="RuleBase" id="RU079119"/>
    </source>
</evidence>
<dbReference type="Proteomes" id="UP001153365">
    <property type="component" value="Unassembled WGS sequence"/>
</dbReference>
<evidence type="ECO:0000256" key="2">
    <source>
        <dbReference type="ARBA" id="ARBA00022679"/>
    </source>
</evidence>
<evidence type="ECO:0000256" key="1">
    <source>
        <dbReference type="ARBA" id="ARBA00004141"/>
    </source>
</evidence>
<evidence type="ECO:0000256" key="8">
    <source>
        <dbReference type="ARBA" id="ARBA00023315"/>
    </source>
</evidence>
<dbReference type="PANTHER" id="PTHR22883:SF488">
    <property type="entry name" value="PALMITOYLTRANSFERASE"/>
    <property type="match status" value="1"/>
</dbReference>
<evidence type="ECO:0000256" key="4">
    <source>
        <dbReference type="ARBA" id="ARBA00022989"/>
    </source>
</evidence>
<feature type="domain" description="Palmitoyltransferase DHHC" evidence="11">
    <location>
        <begin position="294"/>
        <end position="415"/>
    </location>
</feature>
<keyword evidence="6" id="KW-0564">Palmitate</keyword>
<dbReference type="Pfam" id="PF01529">
    <property type="entry name" value="DHHC"/>
    <property type="match status" value="1"/>
</dbReference>
<dbReference type="InterPro" id="IPR001594">
    <property type="entry name" value="Palmitoyltrfase_DHHC"/>
</dbReference>
<comment type="caution">
    <text evidence="12">The sequence shown here is derived from an EMBL/GenBank/DDBJ whole genome shotgun (WGS) entry which is preliminary data.</text>
</comment>
<dbReference type="GO" id="GO:0005783">
    <property type="term" value="C:endoplasmic reticulum"/>
    <property type="evidence" value="ECO:0007669"/>
    <property type="project" value="TreeGrafter"/>
</dbReference>
<evidence type="ECO:0000256" key="7">
    <source>
        <dbReference type="ARBA" id="ARBA00023288"/>
    </source>
</evidence>
<comment type="catalytic activity">
    <reaction evidence="9 10">
        <text>L-cysteinyl-[protein] + hexadecanoyl-CoA = S-hexadecanoyl-L-cysteinyl-[protein] + CoA</text>
        <dbReference type="Rhea" id="RHEA:36683"/>
        <dbReference type="Rhea" id="RHEA-COMP:10131"/>
        <dbReference type="Rhea" id="RHEA-COMP:11032"/>
        <dbReference type="ChEBI" id="CHEBI:29950"/>
        <dbReference type="ChEBI" id="CHEBI:57287"/>
        <dbReference type="ChEBI" id="CHEBI:57379"/>
        <dbReference type="ChEBI" id="CHEBI:74151"/>
        <dbReference type="EC" id="2.3.1.225"/>
    </reaction>
</comment>
<dbReference type="AlphaFoldDB" id="A0AAV0BG07"/>
<dbReference type="EMBL" id="CALTRL010005720">
    <property type="protein sequence ID" value="CAH7685336.1"/>
    <property type="molecule type" value="Genomic_DNA"/>
</dbReference>
<comment type="similarity">
    <text evidence="10">Belongs to the DHHC palmitoyltransferase family.</text>
</comment>
<feature type="transmembrane region" description="Helical" evidence="10">
    <location>
        <begin position="375"/>
        <end position="400"/>
    </location>
</feature>
<keyword evidence="2 10" id="KW-0808">Transferase</keyword>
<keyword evidence="13" id="KW-1185">Reference proteome</keyword>
<evidence type="ECO:0000313" key="12">
    <source>
        <dbReference type="EMBL" id="CAH7685336.1"/>
    </source>
</evidence>
<keyword evidence="5 10" id="KW-0472">Membrane</keyword>
<comment type="domain">
    <text evidence="10">The DHHC domain is required for palmitoyltransferase activity.</text>
</comment>
<proteinExistence type="inferred from homology"/>
<feature type="transmembrane region" description="Helical" evidence="10">
    <location>
        <begin position="184"/>
        <end position="203"/>
    </location>
</feature>